<accession>A0A939TUS4</accession>
<name>A0A939TUS4_9MICO</name>
<keyword evidence="1" id="KW-0472">Membrane</keyword>
<keyword evidence="3" id="KW-1185">Reference proteome</keyword>
<organism evidence="2 3">
    <name type="scientific">Leucobacter tardus</name>
    <dbReference type="NCBI Taxonomy" id="501483"/>
    <lineage>
        <taxon>Bacteria</taxon>
        <taxon>Bacillati</taxon>
        <taxon>Actinomycetota</taxon>
        <taxon>Actinomycetes</taxon>
        <taxon>Micrococcales</taxon>
        <taxon>Microbacteriaceae</taxon>
        <taxon>Leucobacter</taxon>
    </lineage>
</organism>
<evidence type="ECO:0000313" key="3">
    <source>
        <dbReference type="Proteomes" id="UP000668403"/>
    </source>
</evidence>
<dbReference type="RefSeq" id="WP_208238739.1">
    <property type="nucleotide sequence ID" value="NZ_BAAAQU010000002.1"/>
</dbReference>
<feature type="transmembrane region" description="Helical" evidence="1">
    <location>
        <begin position="68"/>
        <end position="87"/>
    </location>
</feature>
<keyword evidence="1" id="KW-1133">Transmembrane helix</keyword>
<feature type="transmembrane region" description="Helical" evidence="1">
    <location>
        <begin position="94"/>
        <end position="127"/>
    </location>
</feature>
<comment type="caution">
    <text evidence="2">The sequence shown here is derived from an EMBL/GenBank/DDBJ whole genome shotgun (WGS) entry which is preliminary data.</text>
</comment>
<dbReference type="InterPro" id="IPR025327">
    <property type="entry name" value="DUF4233"/>
</dbReference>
<feature type="transmembrane region" description="Helical" evidence="1">
    <location>
        <begin position="41"/>
        <end position="62"/>
    </location>
</feature>
<dbReference type="AlphaFoldDB" id="A0A939TUS4"/>
<evidence type="ECO:0000256" key="1">
    <source>
        <dbReference type="SAM" id="Phobius"/>
    </source>
</evidence>
<sequence>MPEEEPELELSPSERMAHNSAMRISGAAAGRHRTQHALASIVLGFELIIVVLIGLAMFGLSVLEPRELGLIIGGGLAILIILGLVLMRRQRAGIIVGWVVHALMLATGIVLPMALIVGVLFTALWIFCMVKGARIDRDRTAWMARFETGAAAGE</sequence>
<gene>
    <name evidence="2" type="ORF">J4H85_08580</name>
</gene>
<proteinExistence type="predicted"/>
<dbReference type="Pfam" id="PF14017">
    <property type="entry name" value="DUF4233"/>
    <property type="match status" value="1"/>
</dbReference>
<dbReference type="Proteomes" id="UP000668403">
    <property type="component" value="Unassembled WGS sequence"/>
</dbReference>
<keyword evidence="1" id="KW-0812">Transmembrane</keyword>
<reference evidence="2" key="1">
    <citation type="submission" date="2021-03" db="EMBL/GenBank/DDBJ databases">
        <title>Leucobacter chromiisoli sp. nov., isolated from chromium-containing soil of chemical plant.</title>
        <authorList>
            <person name="Xu Z."/>
        </authorList>
    </citation>
    <scope>NUCLEOTIDE SEQUENCE</scope>
    <source>
        <strain evidence="2">K 70/01</strain>
    </source>
</reference>
<protein>
    <submittedName>
        <fullName evidence="2">DUF4233 domain-containing protein</fullName>
    </submittedName>
</protein>
<dbReference type="EMBL" id="JAGFBF010000005">
    <property type="protein sequence ID" value="MBO2990045.1"/>
    <property type="molecule type" value="Genomic_DNA"/>
</dbReference>
<evidence type="ECO:0000313" key="2">
    <source>
        <dbReference type="EMBL" id="MBO2990045.1"/>
    </source>
</evidence>